<evidence type="ECO:0000259" key="2">
    <source>
        <dbReference type="SMART" id="SM01054"/>
    </source>
</evidence>
<name>A0A6P5TR41_PRUAV</name>
<dbReference type="SMART" id="SM01054">
    <property type="entry name" value="CaM_binding"/>
    <property type="match status" value="2"/>
</dbReference>
<feature type="compositionally biased region" description="Polar residues" evidence="1">
    <location>
        <begin position="157"/>
        <end position="166"/>
    </location>
</feature>
<accession>A0A6P5TR41</accession>
<feature type="domain" description="Calmodulin-binding" evidence="2">
    <location>
        <begin position="741"/>
        <end position="855"/>
    </location>
</feature>
<feature type="compositionally biased region" description="Polar residues" evidence="1">
    <location>
        <begin position="410"/>
        <end position="419"/>
    </location>
</feature>
<dbReference type="GO" id="GO:0005516">
    <property type="term" value="F:calmodulin binding"/>
    <property type="evidence" value="ECO:0007669"/>
    <property type="project" value="InterPro"/>
</dbReference>
<feature type="compositionally biased region" description="Polar residues" evidence="1">
    <location>
        <begin position="230"/>
        <end position="247"/>
    </location>
</feature>
<dbReference type="Proteomes" id="UP000515124">
    <property type="component" value="Unplaced"/>
</dbReference>
<feature type="compositionally biased region" description="Polar residues" evidence="1">
    <location>
        <begin position="194"/>
        <end position="221"/>
    </location>
</feature>
<feature type="compositionally biased region" description="Basic residues" evidence="1">
    <location>
        <begin position="63"/>
        <end position="74"/>
    </location>
</feature>
<gene>
    <name evidence="4" type="primary">LOC110770246</name>
</gene>
<feature type="compositionally biased region" description="Polar residues" evidence="1">
    <location>
        <begin position="693"/>
        <end position="710"/>
    </location>
</feature>
<feature type="compositionally biased region" description="Basic and acidic residues" evidence="1">
    <location>
        <begin position="745"/>
        <end position="761"/>
    </location>
</feature>
<evidence type="ECO:0000313" key="3">
    <source>
        <dbReference type="Proteomes" id="UP000515124"/>
    </source>
</evidence>
<dbReference type="InterPro" id="IPR044681">
    <property type="entry name" value="PICBP-like"/>
</dbReference>
<feature type="region of interest" description="Disordered" evidence="1">
    <location>
        <begin position="693"/>
        <end position="762"/>
    </location>
</feature>
<organism evidence="3 4">
    <name type="scientific">Prunus avium</name>
    <name type="common">Cherry</name>
    <name type="synonym">Cerasus avium</name>
    <dbReference type="NCBI Taxonomy" id="42229"/>
    <lineage>
        <taxon>Eukaryota</taxon>
        <taxon>Viridiplantae</taxon>
        <taxon>Streptophyta</taxon>
        <taxon>Embryophyta</taxon>
        <taxon>Tracheophyta</taxon>
        <taxon>Spermatophyta</taxon>
        <taxon>Magnoliopsida</taxon>
        <taxon>eudicotyledons</taxon>
        <taxon>Gunneridae</taxon>
        <taxon>Pentapetalae</taxon>
        <taxon>rosids</taxon>
        <taxon>fabids</taxon>
        <taxon>Rosales</taxon>
        <taxon>Rosaceae</taxon>
        <taxon>Amygdaloideae</taxon>
        <taxon>Amygdaleae</taxon>
        <taxon>Prunus</taxon>
    </lineage>
</organism>
<reference evidence="4" key="1">
    <citation type="submission" date="2025-08" db="UniProtKB">
        <authorList>
            <consortium name="RefSeq"/>
        </authorList>
    </citation>
    <scope>IDENTIFICATION</scope>
</reference>
<feature type="region of interest" description="Disordered" evidence="1">
    <location>
        <begin position="55"/>
        <end position="116"/>
    </location>
</feature>
<evidence type="ECO:0000313" key="4">
    <source>
        <dbReference type="RefSeq" id="XP_021830033.1"/>
    </source>
</evidence>
<dbReference type="KEGG" id="pavi:110770246"/>
<dbReference type="RefSeq" id="XP_021830033.1">
    <property type="nucleotide sequence ID" value="XM_021974341.1"/>
</dbReference>
<feature type="region of interest" description="Disordered" evidence="1">
    <location>
        <begin position="128"/>
        <end position="261"/>
    </location>
</feature>
<feature type="domain" description="Calmodulin-binding" evidence="2">
    <location>
        <begin position="1261"/>
        <end position="1375"/>
    </location>
</feature>
<feature type="compositionally biased region" description="Low complexity" evidence="1">
    <location>
        <begin position="178"/>
        <end position="193"/>
    </location>
</feature>
<dbReference type="Pfam" id="PF07839">
    <property type="entry name" value="CaM_binding"/>
    <property type="match status" value="2"/>
</dbReference>
<keyword evidence="3" id="KW-1185">Reference proteome</keyword>
<proteinExistence type="predicted"/>
<feature type="compositionally biased region" description="Low complexity" evidence="1">
    <location>
        <begin position="79"/>
        <end position="101"/>
    </location>
</feature>
<evidence type="ECO:0000256" key="1">
    <source>
        <dbReference type="SAM" id="MobiDB-lite"/>
    </source>
</evidence>
<feature type="region of interest" description="Disordered" evidence="1">
    <location>
        <begin position="400"/>
        <end position="419"/>
    </location>
</feature>
<sequence>MIDKELEVVDDLGDSQISEKFSMAIDSSILQNQNGRSQGAQELQKRLKNLRSIKLSKSPSLKSSRRRARQRSNNHHVCSDAASSAAQSISSDMSTCSDTSTENLQNSARTITRRSSFKPVRNLTRISSLKFKNPLMRKSSGGTQMNNLKKSRMAANPANSESSRPSARQKKSGHVGLSAISSSDTDSASSTFSKETCSSNGRKKQFQASPHASESSYCSSIETRKRSVFSKPNSTSAGQKSPSNASTKLARAKSKKCSIRKHSEQISQLPDLSVQRATCSSALKGSKSPDILGLQAEGTESEGLSGTKVCPFTYCSLHGHRHASVPPLKRLISIRRRMLKTQRGVTPATQPPVRVKRSGKIKEDQTNQMVCNGHGAVHETTSPVVEKLSREMSLEIYAEPEPEAKPSRIGTYSENGENNDDFSNISEKLLGETSIPHIDLEESLHTVEQHASVSLSAPDGLSPECCCTGTDFEATNTDRKEEKIAASNHNEGAQSTCTNSLSNIDPKSIEKSMAFDDCEAVKPPHQLERAIPDEVVESTSDNQHNEISSSDCQALEEKIAANENKNGSVQPASNPKRATNVAVAHSLQSKDHKYIRMWQLMYKHAVKGPSASVENQHSLGGLDKEEQVEGTNTVFETNNLSFTETDEHTALINHSGGDQNIELCHHDAIKLVQDAFDNILLPEVQDRAYDDQSFTNGISSDQEASGQSQDGCGEQSTSHSSHSSEDSKVQNPEETWAKAETTSSLKEEKTVSKGDKTDKKTPKSWSSLKKFILLKRFVKAVEKVRNLNYQKPQYLPLDPDSEAEKVNLRQQKTEERKNAEEWMLDYALQQVISKLPPAQQRRVALLVEAFETVLPFPGIKTSHRSSAIESTEADLQVCNGFSVPSADHTGKESDSGISAEILGGNMSGPEKSFNEYSAQARDVQVEHQQSPVNFSKLKEPSTDHCFIKTERDIAAPKATNEDQKENQIVFLNTDDGDDKAIVGNDIIDFTNVSLSETKDPRSCDEASLKQDEHGSTIYEGLVNDTVEEASEEVTSITSLELSNLNSKVENIKLETSKSFIETDEKFDSSEEQITENHVDSTANNMVVSLGSIKPNEEPMAAREEVRGGAMPESGLVEGFPPLEESHLECDTSAPHETQLEKQKYTNLWFLVYKHMVSSIDAKDGDEFLDRAEEEQADDANRLPGIDNKKIELRHIEAIKQQVEKAIDDIILPENQDESDDDKSITRGFLDPEPPENQVDIQGKSFISTFTNSASSAKSDNATIQEEEKAVAKVEEKPNKKMSKNWSNLKKMILLNRFIKALENVKKFNPQGPRYLPLEPDLEAEKVHLKHQNMDGRKNSEEWMLDYALQQAVSRLTPARKRKVSLLVEAFETVIPSNGIPNPFKPQATH</sequence>
<feature type="region of interest" description="Disordered" evidence="1">
    <location>
        <begin position="342"/>
        <end position="361"/>
    </location>
</feature>
<feature type="region of interest" description="Disordered" evidence="1">
    <location>
        <begin position="1214"/>
        <end position="1237"/>
    </location>
</feature>
<dbReference type="PANTHER" id="PTHR33923">
    <property type="entry name" value="CALMODULIN-BINDING PROTEIN-RELATED"/>
    <property type="match status" value="1"/>
</dbReference>
<dbReference type="InterPro" id="IPR012417">
    <property type="entry name" value="CaM-bd_dom_pln"/>
</dbReference>
<dbReference type="GeneID" id="110770246"/>
<dbReference type="PANTHER" id="PTHR33923:SF3">
    <property type="entry name" value="CALMODULIN BINDING PROTEIN PICBP"/>
    <property type="match status" value="1"/>
</dbReference>
<feature type="compositionally biased region" description="Basic residues" evidence="1">
    <location>
        <begin position="250"/>
        <end position="260"/>
    </location>
</feature>
<protein>
    <submittedName>
        <fullName evidence="4">Uncharacterized protein LOC110770246 isoform X1</fullName>
    </submittedName>
</protein>